<evidence type="ECO:0000259" key="5">
    <source>
        <dbReference type="Pfam" id="PF01343"/>
    </source>
</evidence>
<keyword evidence="4" id="KW-0720">Serine protease</keyword>
<dbReference type="InterPro" id="IPR004635">
    <property type="entry name" value="Pept_S49_SppA"/>
</dbReference>
<dbReference type="HOGENOM" id="CLU_046540_0_2_9"/>
<dbReference type="InterPro" id="IPR002142">
    <property type="entry name" value="Peptidase_S49"/>
</dbReference>
<protein>
    <submittedName>
        <fullName evidence="6">Signal peptide peptidase SppA, 36K type</fullName>
    </submittedName>
</protein>
<dbReference type="RefSeq" id="WP_013176454.1">
    <property type="nucleotide sequence ID" value="NC_014220.1"/>
</dbReference>
<dbReference type="KEGG" id="slp:Slip_2313"/>
<dbReference type="STRING" id="643648.Slip_2313"/>
<dbReference type="InterPro" id="IPR047272">
    <property type="entry name" value="S49_SppA_C"/>
</dbReference>
<dbReference type="EMBL" id="CP002048">
    <property type="protein sequence ID" value="ADI03052.1"/>
    <property type="molecule type" value="Genomic_DNA"/>
</dbReference>
<name>D7CK68_SYNLT</name>
<dbReference type="SUPFAM" id="SSF52096">
    <property type="entry name" value="ClpP/crotonase"/>
    <property type="match status" value="1"/>
</dbReference>
<feature type="domain" description="Peptidase S49" evidence="5">
    <location>
        <begin position="106"/>
        <end position="259"/>
    </location>
</feature>
<accession>D7CK68</accession>
<dbReference type="eggNOG" id="COG0616">
    <property type="taxonomic scope" value="Bacteria"/>
</dbReference>
<dbReference type="OrthoDB" id="9764363at2"/>
<comment type="similarity">
    <text evidence="1">Belongs to the peptidase S49 family.</text>
</comment>
<dbReference type="PANTHER" id="PTHR33209:SF1">
    <property type="entry name" value="PEPTIDASE S49 DOMAIN-CONTAINING PROTEIN"/>
    <property type="match status" value="1"/>
</dbReference>
<reference evidence="6 7" key="2">
    <citation type="journal article" date="2010" name="Stand. Genomic Sci.">
        <title>Complete genome sequence of Syntrophothermus lipocalidus type strain (TGB-C1).</title>
        <authorList>
            <person name="Djao O.D."/>
            <person name="Zhang X."/>
            <person name="Lucas S."/>
            <person name="Lapidus A."/>
            <person name="Del Rio T.G."/>
            <person name="Nolan M."/>
            <person name="Tice H."/>
            <person name="Cheng J.F."/>
            <person name="Han C."/>
            <person name="Tapia R."/>
            <person name="Goodwin L."/>
            <person name="Pitluck S."/>
            <person name="Liolios K."/>
            <person name="Ivanova N."/>
            <person name="Mavromatis K."/>
            <person name="Mikhailova N."/>
            <person name="Ovchinnikova G."/>
            <person name="Pati A."/>
            <person name="Brambilla E."/>
            <person name="Chen A."/>
            <person name="Palaniappan K."/>
            <person name="Land M."/>
            <person name="Hauser L."/>
            <person name="Chang Y.J."/>
            <person name="Jeffries C.D."/>
            <person name="Rohde M."/>
            <person name="Sikorski J."/>
            <person name="Spring S."/>
            <person name="Goker M."/>
            <person name="Detter J.C."/>
            <person name="Woyke T."/>
            <person name="Bristow J."/>
            <person name="Eisen J.A."/>
            <person name="Markowitz V."/>
            <person name="Hugenholtz P."/>
            <person name="Kyrpides N.C."/>
            <person name="Klenk H.P."/>
        </authorList>
    </citation>
    <scope>NUCLEOTIDE SEQUENCE [LARGE SCALE GENOMIC DNA]</scope>
    <source>
        <strain evidence="7">DSM 12680 / TGB-C1</strain>
    </source>
</reference>
<keyword evidence="2" id="KW-0645">Protease</keyword>
<proteinExistence type="inferred from homology"/>
<dbReference type="InterPro" id="IPR029045">
    <property type="entry name" value="ClpP/crotonase-like_dom_sf"/>
</dbReference>
<sequence length="295" mass="31786">MRQRLVVGLIVAFCLAVLVLAVKWSPDTSGSASMVGAGGAIGVVRIEGVLSGASQGYGGATQTEEIMEALREAGKRDDIKAVLIRIDSPGGSAVAAQEIAREIERLKKKGKPLVASMGDVAASGGYWVAASCDEIFANPATTTGSIGVITEQVNLEELFSRMGIETEVIKSGSYKDMGSITRKLSPEERKLLEELVDDVYQQFLLQVEKGRRGKMSPDEIRTIADGRVMTGNKAKQIGLVDHLGNYYDALERTKELANLSGEPQVIELNPQDPFSKVFSQLLNSKAILQPYLSIR</sequence>
<evidence type="ECO:0000313" key="6">
    <source>
        <dbReference type="EMBL" id="ADI03052.1"/>
    </source>
</evidence>
<keyword evidence="3" id="KW-0378">Hydrolase</keyword>
<evidence type="ECO:0000313" key="7">
    <source>
        <dbReference type="Proteomes" id="UP000000378"/>
    </source>
</evidence>
<organism evidence="6 7">
    <name type="scientific">Syntrophothermus lipocalidus (strain DSM 12680 / TGB-C1)</name>
    <dbReference type="NCBI Taxonomy" id="643648"/>
    <lineage>
        <taxon>Bacteria</taxon>
        <taxon>Bacillati</taxon>
        <taxon>Bacillota</taxon>
        <taxon>Clostridia</taxon>
        <taxon>Eubacteriales</taxon>
        <taxon>Syntrophomonadaceae</taxon>
        <taxon>Syntrophothermus</taxon>
    </lineage>
</organism>
<evidence type="ECO:0000256" key="4">
    <source>
        <dbReference type="ARBA" id="ARBA00022825"/>
    </source>
</evidence>
<keyword evidence="7" id="KW-1185">Reference proteome</keyword>
<dbReference type="Proteomes" id="UP000000378">
    <property type="component" value="Chromosome"/>
</dbReference>
<evidence type="ECO:0000256" key="3">
    <source>
        <dbReference type="ARBA" id="ARBA00022801"/>
    </source>
</evidence>
<dbReference type="Gene3D" id="3.90.226.10">
    <property type="entry name" value="2-enoyl-CoA Hydratase, Chain A, domain 1"/>
    <property type="match status" value="2"/>
</dbReference>
<dbReference type="CDD" id="cd07023">
    <property type="entry name" value="S49_Sppa_N_C"/>
    <property type="match status" value="1"/>
</dbReference>
<dbReference type="NCBIfam" id="TIGR00706">
    <property type="entry name" value="SppA_dom"/>
    <property type="match status" value="1"/>
</dbReference>
<evidence type="ECO:0000256" key="2">
    <source>
        <dbReference type="ARBA" id="ARBA00022670"/>
    </source>
</evidence>
<gene>
    <name evidence="6" type="ordered locus">Slip_2313</name>
</gene>
<dbReference type="PANTHER" id="PTHR33209">
    <property type="entry name" value="PROTEASE 4"/>
    <property type="match status" value="1"/>
</dbReference>
<dbReference type="GO" id="GO:0006508">
    <property type="term" value="P:proteolysis"/>
    <property type="evidence" value="ECO:0007669"/>
    <property type="project" value="UniProtKB-KW"/>
</dbReference>
<dbReference type="AlphaFoldDB" id="D7CK68"/>
<reference evidence="7" key="1">
    <citation type="journal article" date="2010" name="Stand. Genomic Sci.">
        <title>Complete genome sequence of Syntrophothermus lipocalidus type strain (TGB-C1T).</title>
        <authorList>
            <consortium name="US DOE Joint Genome Institute (JGI-PGF)"/>
            <person name="Djao O."/>
            <person name="Zhang X."/>
            <person name="Lucas S."/>
            <person name="Lapidus A."/>
            <person name="Glavina Del Rio T."/>
            <person name="Nolan M."/>
            <person name="Tice H."/>
            <person name="Cheng J."/>
            <person name="Han C."/>
            <person name="Tapia R."/>
            <person name="Goodwin L."/>
            <person name="Pitluck S."/>
            <person name="Liolios K."/>
            <person name="Ivanova N."/>
            <person name="Mavromatis K."/>
            <person name="Mikhailova N."/>
            <person name="Ovchinnikova G."/>
            <person name="Pati A."/>
            <person name="Brambilla E."/>
            <person name="Chen A."/>
            <person name="Palaniappan K."/>
            <person name="Land M."/>
            <person name="Hauser L."/>
            <person name="Chang Y."/>
            <person name="Jeffries C."/>
            <person name="Rohde M."/>
            <person name="Sikorski J."/>
            <person name="Spring S."/>
            <person name="Goker M."/>
            <person name="Detter J."/>
            <person name="Woyke T."/>
            <person name="Bristow J."/>
            <person name="Eisen J."/>
            <person name="Markowitz V."/>
            <person name="Hugenholtz P."/>
            <person name="Kyrpides N."/>
            <person name="Klenk H."/>
        </authorList>
    </citation>
    <scope>NUCLEOTIDE SEQUENCE [LARGE SCALE GENOMIC DNA]</scope>
    <source>
        <strain evidence="7">DSM 12680 / TGB-C1</strain>
    </source>
</reference>
<dbReference type="GO" id="GO:0008236">
    <property type="term" value="F:serine-type peptidase activity"/>
    <property type="evidence" value="ECO:0007669"/>
    <property type="project" value="UniProtKB-KW"/>
</dbReference>
<evidence type="ECO:0000256" key="1">
    <source>
        <dbReference type="ARBA" id="ARBA00008683"/>
    </source>
</evidence>
<dbReference type="Pfam" id="PF01343">
    <property type="entry name" value="Peptidase_S49"/>
    <property type="match status" value="1"/>
</dbReference>